<name>A0A2T5M732_9EURO</name>
<comment type="caution">
    <text evidence="1">The sequence shown here is derived from an EMBL/GenBank/DDBJ whole genome shotgun (WGS) entry which is preliminary data.</text>
</comment>
<organism evidence="1 2">
    <name type="scientific">Aspergillus ochraceoroseus IBT 24754</name>
    <dbReference type="NCBI Taxonomy" id="1392256"/>
    <lineage>
        <taxon>Eukaryota</taxon>
        <taxon>Fungi</taxon>
        <taxon>Dikarya</taxon>
        <taxon>Ascomycota</taxon>
        <taxon>Pezizomycotina</taxon>
        <taxon>Eurotiomycetes</taxon>
        <taxon>Eurotiomycetidae</taxon>
        <taxon>Eurotiales</taxon>
        <taxon>Aspergillaceae</taxon>
        <taxon>Aspergillus</taxon>
        <taxon>Aspergillus subgen. Nidulantes</taxon>
    </lineage>
</organism>
<sequence length="203" mass="22145">MRGYGRGGLILRANGIKTNEANIPKRIPELGIIRTRAPQARRSSADFLPGDARTDRSQDKLVGGNQRIEVPIGTLPVANDLLCICAEALGPRLSSLTIRGATFYRFFTDAASLRETTNLFFASAKTQEGYERRDSQRDWTSNLTPARPIVERSHQGTRSGAESLRATGKVYLAGTAESSLLLYHRVSRVDATGKTRGFGVGHA</sequence>
<dbReference type="EMBL" id="MSFN02000001">
    <property type="protein sequence ID" value="PTU24345.1"/>
    <property type="molecule type" value="Genomic_DNA"/>
</dbReference>
<evidence type="ECO:0000313" key="2">
    <source>
        <dbReference type="Proteomes" id="UP000244073"/>
    </source>
</evidence>
<dbReference type="RefSeq" id="XP_040755737.1">
    <property type="nucleotide sequence ID" value="XM_040899555.1"/>
</dbReference>
<dbReference type="VEuPathDB" id="FungiDB:P175DRAFT_0527807"/>
<dbReference type="GeneID" id="63816437"/>
<protein>
    <submittedName>
        <fullName evidence="1">Uncharacterized protein</fullName>
    </submittedName>
</protein>
<dbReference type="AlphaFoldDB" id="A0A2T5M732"/>
<reference evidence="1 2" key="1">
    <citation type="journal article" date="2018" name="Proc. Natl. Acad. Sci. U.S.A.">
        <title>Linking secondary metabolites to gene clusters through genome sequencing of six diverse Aspergillus species.</title>
        <authorList>
            <person name="Kaerboelling I."/>
            <person name="Vesth T.C."/>
            <person name="Frisvad J.C."/>
            <person name="Nybo J.L."/>
            <person name="Theobald S."/>
            <person name="Kuo A."/>
            <person name="Bowyer P."/>
            <person name="Matsuda Y."/>
            <person name="Mondo S."/>
            <person name="Lyhne E.K."/>
            <person name="Kogle M.E."/>
            <person name="Clum A."/>
            <person name="Lipzen A."/>
            <person name="Salamov A."/>
            <person name="Ngan C.Y."/>
            <person name="Daum C."/>
            <person name="Chiniquy J."/>
            <person name="Barry K."/>
            <person name="LaButti K."/>
            <person name="Haridas S."/>
            <person name="Simmons B.A."/>
            <person name="Magnuson J.K."/>
            <person name="Mortensen U.H."/>
            <person name="Larsen T.O."/>
            <person name="Grigoriev I.V."/>
            <person name="Baker S.E."/>
            <person name="Andersen M.R."/>
        </authorList>
    </citation>
    <scope>NUCLEOTIDE SEQUENCE [LARGE SCALE GENOMIC DNA]</scope>
    <source>
        <strain evidence="1 2">IBT 24754</strain>
    </source>
</reference>
<gene>
    <name evidence="1" type="ORF">P175DRAFT_0527807</name>
</gene>
<evidence type="ECO:0000313" key="1">
    <source>
        <dbReference type="EMBL" id="PTU24345.1"/>
    </source>
</evidence>
<accession>A0A2T5M732</accession>
<proteinExistence type="predicted"/>
<dbReference type="Proteomes" id="UP000244073">
    <property type="component" value="Unassembled WGS sequence"/>
</dbReference>